<gene>
    <name evidence="9" type="ORF">X975_20463</name>
</gene>
<feature type="transmembrane region" description="Helical" evidence="8">
    <location>
        <begin position="121"/>
        <end position="144"/>
    </location>
</feature>
<keyword evidence="6 8" id="KW-1133">Transmembrane helix</keyword>
<dbReference type="InterPro" id="IPR009580">
    <property type="entry name" value="GPI_biosynthesis_protein_Pig-F"/>
</dbReference>
<sequence length="237" mass="27276">MSHGKKSINLWRSGIYNIGLGFLIILFPIILLRNFTYALFYLLLVSTLSSLNCINVYKKTLSFTFSIPFINPEDTRSEKFPTKKYERKEFSILKSIFVLAVSVIVYYIVCVLFGAPVFEAYVATLYFSSIMTMLTIYPLVWYVFSTDSITAMLKVFSDSKCDNLTEIHLQQLIACTVVGAWLGAIPIPLDWDRPWQTWPITCCIGSALGYCFGHFLIGTRLLYIFYKEKKKIYNRSV</sequence>
<evidence type="ECO:0000256" key="8">
    <source>
        <dbReference type="SAM" id="Phobius"/>
    </source>
</evidence>
<dbReference type="UniPathway" id="UPA00196"/>
<organism evidence="9 10">
    <name type="scientific">Stegodyphus mimosarum</name>
    <name type="common">African social velvet spider</name>
    <dbReference type="NCBI Taxonomy" id="407821"/>
    <lineage>
        <taxon>Eukaryota</taxon>
        <taxon>Metazoa</taxon>
        <taxon>Ecdysozoa</taxon>
        <taxon>Arthropoda</taxon>
        <taxon>Chelicerata</taxon>
        <taxon>Arachnida</taxon>
        <taxon>Araneae</taxon>
        <taxon>Araneomorphae</taxon>
        <taxon>Entelegynae</taxon>
        <taxon>Eresoidea</taxon>
        <taxon>Eresidae</taxon>
        <taxon>Stegodyphus</taxon>
    </lineage>
</organism>
<dbReference type="EMBL" id="KK112110">
    <property type="protein sequence ID" value="KFM56747.1"/>
    <property type="molecule type" value="Genomic_DNA"/>
</dbReference>
<dbReference type="Pfam" id="PF06699">
    <property type="entry name" value="PIG-F"/>
    <property type="match status" value="1"/>
</dbReference>
<comment type="pathway">
    <text evidence="2">Glycolipid biosynthesis; glycosylphosphatidylinositol-anchor biosynthesis.</text>
</comment>
<feature type="non-terminal residue" evidence="9">
    <location>
        <position position="237"/>
    </location>
</feature>
<dbReference type="GO" id="GO:0005789">
    <property type="term" value="C:endoplasmic reticulum membrane"/>
    <property type="evidence" value="ECO:0007669"/>
    <property type="project" value="UniProtKB-SubCell"/>
</dbReference>
<feature type="transmembrane region" description="Helical" evidence="8">
    <location>
        <begin position="92"/>
        <end position="115"/>
    </location>
</feature>
<proteinExistence type="predicted"/>
<dbReference type="OMA" id="CAFFNIA"/>
<evidence type="ECO:0000256" key="5">
    <source>
        <dbReference type="ARBA" id="ARBA00022824"/>
    </source>
</evidence>
<keyword evidence="7 8" id="KW-0472">Membrane</keyword>
<dbReference type="GO" id="GO:0006506">
    <property type="term" value="P:GPI anchor biosynthetic process"/>
    <property type="evidence" value="ECO:0007669"/>
    <property type="project" value="UniProtKB-UniPathway"/>
</dbReference>
<feature type="transmembrane region" description="Helical" evidence="8">
    <location>
        <begin position="207"/>
        <end position="226"/>
    </location>
</feature>
<evidence type="ECO:0000313" key="9">
    <source>
        <dbReference type="EMBL" id="KFM56747.1"/>
    </source>
</evidence>
<keyword evidence="10" id="KW-1185">Reference proteome</keyword>
<reference evidence="9 10" key="1">
    <citation type="submission" date="2013-11" db="EMBL/GenBank/DDBJ databases">
        <title>Genome sequencing of Stegodyphus mimosarum.</title>
        <authorList>
            <person name="Bechsgaard J."/>
        </authorList>
    </citation>
    <scope>NUCLEOTIDE SEQUENCE [LARGE SCALE GENOMIC DNA]</scope>
</reference>
<protein>
    <submittedName>
        <fullName evidence="9">Phosphatidylinositol-glycan biosynthesis class F protein</fullName>
    </submittedName>
</protein>
<feature type="transmembrane region" description="Helical" evidence="8">
    <location>
        <begin position="169"/>
        <end position="187"/>
    </location>
</feature>
<feature type="transmembrane region" description="Helical" evidence="8">
    <location>
        <begin position="38"/>
        <end position="57"/>
    </location>
</feature>
<evidence type="ECO:0000256" key="4">
    <source>
        <dbReference type="ARBA" id="ARBA00022692"/>
    </source>
</evidence>
<comment type="subcellular location">
    <subcellularLocation>
        <location evidence="1">Endoplasmic reticulum membrane</location>
        <topology evidence="1">Multi-pass membrane protein</topology>
    </subcellularLocation>
</comment>
<dbReference type="Proteomes" id="UP000054359">
    <property type="component" value="Unassembled WGS sequence"/>
</dbReference>
<evidence type="ECO:0000256" key="1">
    <source>
        <dbReference type="ARBA" id="ARBA00004477"/>
    </source>
</evidence>
<keyword evidence="5" id="KW-0256">Endoplasmic reticulum</keyword>
<dbReference type="AlphaFoldDB" id="A0A087SV58"/>
<dbReference type="STRING" id="407821.A0A087SV58"/>
<dbReference type="OrthoDB" id="17366at2759"/>
<evidence type="ECO:0000256" key="3">
    <source>
        <dbReference type="ARBA" id="ARBA00022502"/>
    </source>
</evidence>
<accession>A0A087SV58</accession>
<evidence type="ECO:0000256" key="6">
    <source>
        <dbReference type="ARBA" id="ARBA00022989"/>
    </source>
</evidence>
<feature type="transmembrane region" description="Helical" evidence="8">
    <location>
        <begin position="14"/>
        <end position="32"/>
    </location>
</feature>
<evidence type="ECO:0000313" key="10">
    <source>
        <dbReference type="Proteomes" id="UP000054359"/>
    </source>
</evidence>
<name>A0A087SV58_STEMI</name>
<keyword evidence="3" id="KW-0337">GPI-anchor biosynthesis</keyword>
<evidence type="ECO:0000256" key="2">
    <source>
        <dbReference type="ARBA" id="ARBA00004687"/>
    </source>
</evidence>
<keyword evidence="4 8" id="KW-0812">Transmembrane</keyword>
<evidence type="ECO:0000256" key="7">
    <source>
        <dbReference type="ARBA" id="ARBA00023136"/>
    </source>
</evidence>